<name>A0A6A6GNU8_9PEZI</name>
<protein>
    <submittedName>
        <fullName evidence="1">Uncharacterized protein</fullName>
    </submittedName>
</protein>
<keyword evidence="2" id="KW-1185">Reference proteome</keyword>
<proteinExistence type="predicted"/>
<organism evidence="1 2">
    <name type="scientific">Elsinoe ampelina</name>
    <dbReference type="NCBI Taxonomy" id="302913"/>
    <lineage>
        <taxon>Eukaryota</taxon>
        <taxon>Fungi</taxon>
        <taxon>Dikarya</taxon>
        <taxon>Ascomycota</taxon>
        <taxon>Pezizomycotina</taxon>
        <taxon>Dothideomycetes</taxon>
        <taxon>Dothideomycetidae</taxon>
        <taxon>Myriangiales</taxon>
        <taxon>Elsinoaceae</taxon>
        <taxon>Elsinoe</taxon>
    </lineage>
</organism>
<sequence length="241" mass="27386">MMEQPLPSYNHTVTRIRLIGPAQVKENPFWDTTFQKLSASGSEAITWGSNKEDPAHLIIITEWPSTMTIKEEIEHMALALDPMDYLFASAPETHHCRLSCHKFRPMRHYLQELVLITGKSSLVTQEIISAADLFVQRVMPQIGHDPPIELGGYVRGITALEPGCESNTAVIIWQWVDESKRSRLVDPDTDSYGGASQYQEIIEHDQRMLEAAGVSITKVLLKLQRWFPPREPPKSRRCVIL</sequence>
<reference evidence="2" key="1">
    <citation type="journal article" date="2020" name="Stud. Mycol.">
        <title>101 Dothideomycetes genomes: A test case for predicting lifestyles and emergence of pathogens.</title>
        <authorList>
            <person name="Haridas S."/>
            <person name="Albert R."/>
            <person name="Binder M."/>
            <person name="Bloem J."/>
            <person name="LaButti K."/>
            <person name="Salamov A."/>
            <person name="Andreopoulos B."/>
            <person name="Baker S."/>
            <person name="Barry K."/>
            <person name="Bills G."/>
            <person name="Bluhm B."/>
            <person name="Cannon C."/>
            <person name="Castanera R."/>
            <person name="Culley D."/>
            <person name="Daum C."/>
            <person name="Ezra D."/>
            <person name="Gonzalez J."/>
            <person name="Henrissat B."/>
            <person name="Kuo A."/>
            <person name="Liang C."/>
            <person name="Lipzen A."/>
            <person name="Lutzoni F."/>
            <person name="Magnuson J."/>
            <person name="Mondo S."/>
            <person name="Nolan M."/>
            <person name="Ohm R."/>
            <person name="Pangilinan J."/>
            <person name="Park H.-J."/>
            <person name="Ramirez L."/>
            <person name="Alfaro M."/>
            <person name="Sun H."/>
            <person name="Tritt A."/>
            <person name="Yoshinaga Y."/>
            <person name="Zwiers L.-H."/>
            <person name="Turgeon B."/>
            <person name="Goodwin S."/>
            <person name="Spatafora J."/>
            <person name="Crous P."/>
            <person name="Grigoriev I."/>
        </authorList>
    </citation>
    <scope>NUCLEOTIDE SEQUENCE [LARGE SCALE GENOMIC DNA]</scope>
    <source>
        <strain evidence="2">CECT 20119</strain>
    </source>
</reference>
<dbReference type="AlphaFoldDB" id="A0A6A6GNU8"/>
<evidence type="ECO:0000313" key="2">
    <source>
        <dbReference type="Proteomes" id="UP000799538"/>
    </source>
</evidence>
<evidence type="ECO:0000313" key="1">
    <source>
        <dbReference type="EMBL" id="KAF2227298.1"/>
    </source>
</evidence>
<dbReference type="EMBL" id="ML992501">
    <property type="protein sequence ID" value="KAF2227298.1"/>
    <property type="molecule type" value="Genomic_DNA"/>
</dbReference>
<dbReference type="Proteomes" id="UP000799538">
    <property type="component" value="Unassembled WGS sequence"/>
</dbReference>
<gene>
    <name evidence="1" type="ORF">BDZ85DRAFT_1717</name>
</gene>
<accession>A0A6A6GNU8</accession>